<dbReference type="EMBL" id="VORB01000001">
    <property type="protein sequence ID" value="TXC85263.1"/>
    <property type="molecule type" value="Genomic_DNA"/>
</dbReference>
<evidence type="ECO:0000256" key="1">
    <source>
        <dbReference type="SAM" id="SignalP"/>
    </source>
</evidence>
<protein>
    <recommendedName>
        <fullName evidence="4">DUF541 domain-containing protein</fullName>
    </recommendedName>
</protein>
<organism evidence="2 3">
    <name type="scientific">Luteibaculum oceani</name>
    <dbReference type="NCBI Taxonomy" id="1294296"/>
    <lineage>
        <taxon>Bacteria</taxon>
        <taxon>Pseudomonadati</taxon>
        <taxon>Bacteroidota</taxon>
        <taxon>Flavobacteriia</taxon>
        <taxon>Flavobacteriales</taxon>
        <taxon>Luteibaculaceae</taxon>
        <taxon>Luteibaculum</taxon>
    </lineage>
</organism>
<feature type="chain" id="PRO_5022979103" description="DUF541 domain-containing protein" evidence="1">
    <location>
        <begin position="20"/>
        <end position="194"/>
    </location>
</feature>
<keyword evidence="1" id="KW-0732">Signal</keyword>
<dbReference type="RefSeq" id="WP_147012527.1">
    <property type="nucleotide sequence ID" value="NZ_VORB01000001.1"/>
</dbReference>
<dbReference type="Proteomes" id="UP000321168">
    <property type="component" value="Unassembled WGS sequence"/>
</dbReference>
<evidence type="ECO:0000313" key="3">
    <source>
        <dbReference type="Proteomes" id="UP000321168"/>
    </source>
</evidence>
<gene>
    <name evidence="2" type="ORF">FRX97_01165</name>
</gene>
<sequence length="194" mass="20310">MKKFLNVATCLLVSVAFVACDDAIPSIEIPLNKEISVGIDIPEGDTSFVYNKEQTIEAISDLKDYADKLEKITVDSITYNFSDLSGGNGGNGSDATFSGEIKSFSGSIANQNKLLELLVGNGGSGQISLDQLMNSGTSKVTSTNVDQVSDLISTLASTGVTFVTEVNGNAANTSGAPYTLKLNFTIHGKAEAKP</sequence>
<evidence type="ECO:0000313" key="2">
    <source>
        <dbReference type="EMBL" id="TXC85263.1"/>
    </source>
</evidence>
<dbReference type="AlphaFoldDB" id="A0A5C6VIN7"/>
<evidence type="ECO:0008006" key="4">
    <source>
        <dbReference type="Google" id="ProtNLM"/>
    </source>
</evidence>
<proteinExistence type="predicted"/>
<comment type="caution">
    <text evidence="2">The sequence shown here is derived from an EMBL/GenBank/DDBJ whole genome shotgun (WGS) entry which is preliminary data.</text>
</comment>
<name>A0A5C6VIN7_9FLAO</name>
<dbReference type="PROSITE" id="PS51257">
    <property type="entry name" value="PROKAR_LIPOPROTEIN"/>
    <property type="match status" value="1"/>
</dbReference>
<accession>A0A5C6VIN7</accession>
<feature type="signal peptide" evidence="1">
    <location>
        <begin position="1"/>
        <end position="19"/>
    </location>
</feature>
<reference evidence="2 3" key="1">
    <citation type="submission" date="2019-08" db="EMBL/GenBank/DDBJ databases">
        <title>Genome of Luteibaculum oceani JCM 18817.</title>
        <authorList>
            <person name="Bowman J.P."/>
        </authorList>
    </citation>
    <scope>NUCLEOTIDE SEQUENCE [LARGE SCALE GENOMIC DNA]</scope>
    <source>
        <strain evidence="2 3">JCM 18817</strain>
    </source>
</reference>
<keyword evidence="3" id="KW-1185">Reference proteome</keyword>